<gene>
    <name evidence="9" type="primary">trpD</name>
    <name evidence="12" type="ORF">BO225_06775</name>
</gene>
<feature type="binding site" evidence="9">
    <location>
        <position position="87"/>
    </location>
    <ligand>
        <name>5-phospho-alpha-D-ribose 1-diphosphate</name>
        <dbReference type="ChEBI" id="CHEBI:58017"/>
    </ligand>
</feature>
<dbReference type="AlphaFoldDB" id="A0A1U7NM21"/>
<reference evidence="12 13" key="1">
    <citation type="submission" date="2016-11" db="EMBL/GenBank/DDBJ databases">
        <title>Description of two novel members of the family Erysipelotrichaceae: Ileibacterium lipovorans gen. nov., sp. nov. and Dubosiella newyorkensis, gen. nov., sp. nov.</title>
        <authorList>
            <person name="Cox L.M."/>
            <person name="Sohn J."/>
            <person name="Tyrrell K.L."/>
            <person name="Citron D.M."/>
            <person name="Lawson P.A."/>
            <person name="Patel N.B."/>
            <person name="Iizumi T."/>
            <person name="Perez-Perez G.I."/>
            <person name="Goldstein E.J."/>
            <person name="Blaser M.J."/>
        </authorList>
    </citation>
    <scope>NUCLEOTIDE SEQUENCE [LARGE SCALE GENOMIC DNA]</scope>
    <source>
        <strain evidence="12 13">NYU-BL-A4</strain>
    </source>
</reference>
<keyword evidence="9" id="KW-0460">Magnesium</keyword>
<dbReference type="GO" id="GO:0005829">
    <property type="term" value="C:cytosol"/>
    <property type="evidence" value="ECO:0007669"/>
    <property type="project" value="TreeGrafter"/>
</dbReference>
<evidence type="ECO:0000256" key="9">
    <source>
        <dbReference type="HAMAP-Rule" id="MF_00211"/>
    </source>
</evidence>
<feature type="binding site" evidence="9">
    <location>
        <position position="79"/>
    </location>
    <ligand>
        <name>5-phospho-alpha-D-ribose 1-diphosphate</name>
        <dbReference type="ChEBI" id="CHEBI:58017"/>
    </ligand>
</feature>
<evidence type="ECO:0000313" key="12">
    <source>
        <dbReference type="EMBL" id="OLU46178.1"/>
    </source>
</evidence>
<dbReference type="EMBL" id="MPKA01000067">
    <property type="protein sequence ID" value="OLU46178.1"/>
    <property type="molecule type" value="Genomic_DNA"/>
</dbReference>
<dbReference type="Pfam" id="PF02885">
    <property type="entry name" value="Glycos_trans_3N"/>
    <property type="match status" value="1"/>
</dbReference>
<dbReference type="GO" id="GO:0004048">
    <property type="term" value="F:anthranilate phosphoribosyltransferase activity"/>
    <property type="evidence" value="ECO:0007669"/>
    <property type="project" value="UniProtKB-UniRule"/>
</dbReference>
<dbReference type="EC" id="2.4.2.18" evidence="9"/>
<feature type="domain" description="Glycosyl transferase family 3 N-terminal" evidence="11">
    <location>
        <begin position="4"/>
        <end position="65"/>
    </location>
</feature>
<keyword evidence="13" id="KW-1185">Reference proteome</keyword>
<dbReference type="InterPro" id="IPR000312">
    <property type="entry name" value="Glycosyl_Trfase_fam3"/>
</dbReference>
<protein>
    <recommendedName>
        <fullName evidence="9">Anthranilate phosphoribosyltransferase</fullName>
        <ecNumber evidence="9">2.4.2.18</ecNumber>
    </recommendedName>
</protein>
<evidence type="ECO:0000256" key="8">
    <source>
        <dbReference type="ARBA" id="ARBA00061188"/>
    </source>
</evidence>
<feature type="binding site" evidence="9">
    <location>
        <begin position="89"/>
        <end position="92"/>
    </location>
    <ligand>
        <name>5-phospho-alpha-D-ribose 1-diphosphate</name>
        <dbReference type="ChEBI" id="CHEBI:58017"/>
    </ligand>
</feature>
<dbReference type="OrthoDB" id="9806430at2"/>
<dbReference type="Proteomes" id="UP000186705">
    <property type="component" value="Unassembled WGS sequence"/>
</dbReference>
<dbReference type="GeneID" id="78275646"/>
<feature type="binding site" evidence="9">
    <location>
        <position position="110"/>
    </location>
    <ligand>
        <name>anthranilate</name>
        <dbReference type="ChEBI" id="CHEBI:16567"/>
        <label>1</label>
    </ligand>
</feature>
<sequence length="336" mass="36345">MIQTAIQKLAQNHSLDQNEAKNVMEEIMQGNCSPALIASYLIALKMKKETIEEIVGSAQGMRSAAIQIHPKDEVFEIVGTGGDHSNTFNISTTASFVIASTGIKVAKHGNRAASSKCGAADCLEALGLNLNTTPKQCLDSLETANICFLYAPNHHPAMKYAAPVRKELKIPTIFNILGPLTNPAQATTQVMGVFSKDLVETMAHVLSQLGVKRGLVVYGLDGLDEISMSDATYVCEIDQGQFHTYTIEPEQFGYERQPKEALVGGNAQENAKITLDILQGKERGAKRQAVCLNAGAALYAANKVNSLLEGVRLAERQLDSFAPYNILQKMIEASYA</sequence>
<name>A0A1U7NM21_9FIRM</name>
<comment type="caution">
    <text evidence="9">Lacks conserved residue(s) required for the propagation of feature annotation.</text>
</comment>
<feature type="binding site" evidence="9">
    <location>
        <position position="225"/>
    </location>
    <ligand>
        <name>Mg(2+)</name>
        <dbReference type="ChEBI" id="CHEBI:18420"/>
        <label>2</label>
    </ligand>
</feature>
<comment type="catalytic activity">
    <reaction evidence="7 9">
        <text>N-(5-phospho-beta-D-ribosyl)anthranilate + diphosphate = 5-phospho-alpha-D-ribose 1-diphosphate + anthranilate</text>
        <dbReference type="Rhea" id="RHEA:11768"/>
        <dbReference type="ChEBI" id="CHEBI:16567"/>
        <dbReference type="ChEBI" id="CHEBI:18277"/>
        <dbReference type="ChEBI" id="CHEBI:33019"/>
        <dbReference type="ChEBI" id="CHEBI:58017"/>
        <dbReference type="EC" id="2.4.2.18"/>
    </reaction>
</comment>
<dbReference type="FunFam" id="3.40.1030.10:FF:000002">
    <property type="entry name" value="Anthranilate phosphoribosyltransferase"/>
    <property type="match status" value="1"/>
</dbReference>
<dbReference type="PANTHER" id="PTHR43285">
    <property type="entry name" value="ANTHRANILATE PHOSPHORIBOSYLTRANSFERASE"/>
    <property type="match status" value="1"/>
</dbReference>
<feature type="binding site" evidence="9">
    <location>
        <position position="91"/>
    </location>
    <ligand>
        <name>Mg(2+)</name>
        <dbReference type="ChEBI" id="CHEBI:18420"/>
        <label>1</label>
    </ligand>
</feature>
<evidence type="ECO:0000256" key="6">
    <source>
        <dbReference type="ARBA" id="ARBA00023141"/>
    </source>
</evidence>
<dbReference type="Gene3D" id="1.20.970.10">
    <property type="entry name" value="Transferase, Pyrimidine Nucleoside Phosphorylase, Chain C"/>
    <property type="match status" value="1"/>
</dbReference>
<comment type="caution">
    <text evidence="12">The sequence shown here is derived from an EMBL/GenBank/DDBJ whole genome shotgun (WGS) entry which is preliminary data.</text>
</comment>
<keyword evidence="5 9" id="KW-0822">Tryptophan biosynthesis</keyword>
<dbReference type="InterPro" id="IPR005940">
    <property type="entry name" value="Anthranilate_Pribosyl_Tfrase"/>
</dbReference>
<feature type="binding site" evidence="9">
    <location>
        <position position="119"/>
    </location>
    <ligand>
        <name>5-phospho-alpha-D-ribose 1-diphosphate</name>
        <dbReference type="ChEBI" id="CHEBI:58017"/>
    </ligand>
</feature>
<evidence type="ECO:0000256" key="2">
    <source>
        <dbReference type="ARBA" id="ARBA00022605"/>
    </source>
</evidence>
<keyword evidence="2 9" id="KW-0028">Amino-acid biosynthesis</keyword>
<dbReference type="HAMAP" id="MF_00211">
    <property type="entry name" value="TrpD"/>
    <property type="match status" value="1"/>
</dbReference>
<feature type="binding site" evidence="9">
    <location>
        <position position="224"/>
    </location>
    <ligand>
        <name>Mg(2+)</name>
        <dbReference type="ChEBI" id="CHEBI:18420"/>
        <label>2</label>
    </ligand>
</feature>
<feature type="binding site" evidence="9">
    <location>
        <begin position="107"/>
        <end position="115"/>
    </location>
    <ligand>
        <name>5-phospho-alpha-D-ribose 1-diphosphate</name>
        <dbReference type="ChEBI" id="CHEBI:58017"/>
    </ligand>
</feature>
<comment type="subunit">
    <text evidence="9">Homodimer.</text>
</comment>
<comment type="similarity">
    <text evidence="8">In the C-terminal section; belongs to the anthranilate phosphoribosyltransferase family.</text>
</comment>
<organism evidence="12 13">
    <name type="scientific">Dubosiella newyorkensis</name>
    <dbReference type="NCBI Taxonomy" id="1862672"/>
    <lineage>
        <taxon>Bacteria</taxon>
        <taxon>Bacillati</taxon>
        <taxon>Bacillota</taxon>
        <taxon>Erysipelotrichia</taxon>
        <taxon>Erysipelotrichales</taxon>
        <taxon>Erysipelotrichaceae</taxon>
        <taxon>Dubosiella</taxon>
    </lineage>
</organism>
<dbReference type="GO" id="GO:0000162">
    <property type="term" value="P:L-tryptophan biosynthetic process"/>
    <property type="evidence" value="ECO:0007669"/>
    <property type="project" value="UniProtKB-UniRule"/>
</dbReference>
<dbReference type="STRING" id="1862672.BO225_06775"/>
<comment type="function">
    <text evidence="9">Catalyzes the transfer of the phosphoribosyl group of 5-phosphorylribose-1-pyrophosphate (PRPP) to anthranilate to yield N-(5'-phosphoribosyl)-anthranilate (PRA).</text>
</comment>
<dbReference type="RefSeq" id="WP_076341515.1">
    <property type="nucleotide sequence ID" value="NZ_CAMRDH010000029.1"/>
</dbReference>
<dbReference type="Gene3D" id="3.40.1030.10">
    <property type="entry name" value="Nucleoside phosphorylase/phosphoribosyltransferase catalytic domain"/>
    <property type="match status" value="1"/>
</dbReference>
<evidence type="ECO:0000256" key="1">
    <source>
        <dbReference type="ARBA" id="ARBA00004907"/>
    </source>
</evidence>
<dbReference type="NCBIfam" id="TIGR01245">
    <property type="entry name" value="trpD"/>
    <property type="match status" value="1"/>
</dbReference>
<dbReference type="InterPro" id="IPR036320">
    <property type="entry name" value="Glycosyl_Trfase_fam3_N_dom_sf"/>
</dbReference>
<evidence type="ECO:0000259" key="11">
    <source>
        <dbReference type="Pfam" id="PF02885"/>
    </source>
</evidence>
<accession>A0A1U7NM21</accession>
<keyword evidence="6 9" id="KW-0057">Aromatic amino acid biosynthesis</keyword>
<comment type="similarity">
    <text evidence="9">Belongs to the anthranilate phosphoribosyltransferase family.</text>
</comment>
<feature type="binding site" evidence="9">
    <location>
        <position position="165"/>
    </location>
    <ligand>
        <name>anthranilate</name>
        <dbReference type="ChEBI" id="CHEBI:16567"/>
        <label>2</label>
    </ligand>
</feature>
<keyword evidence="3 9" id="KW-0328">Glycosyltransferase</keyword>
<dbReference type="UniPathway" id="UPA00035">
    <property type="reaction ID" value="UER00041"/>
</dbReference>
<feature type="binding site" evidence="9">
    <location>
        <position position="225"/>
    </location>
    <ligand>
        <name>Mg(2+)</name>
        <dbReference type="ChEBI" id="CHEBI:18420"/>
        <label>1</label>
    </ligand>
</feature>
<evidence type="ECO:0000256" key="5">
    <source>
        <dbReference type="ARBA" id="ARBA00022822"/>
    </source>
</evidence>
<evidence type="ECO:0000256" key="4">
    <source>
        <dbReference type="ARBA" id="ARBA00022679"/>
    </source>
</evidence>
<dbReference type="InterPro" id="IPR035902">
    <property type="entry name" value="Nuc_phospho_transferase"/>
</dbReference>
<dbReference type="SUPFAM" id="SSF47648">
    <property type="entry name" value="Nucleoside phosphorylase/phosphoribosyltransferase N-terminal domain"/>
    <property type="match status" value="1"/>
</dbReference>
<evidence type="ECO:0000256" key="7">
    <source>
        <dbReference type="ARBA" id="ARBA00052328"/>
    </source>
</evidence>
<feature type="binding site" evidence="9">
    <location>
        <begin position="82"/>
        <end position="83"/>
    </location>
    <ligand>
        <name>5-phospho-alpha-D-ribose 1-diphosphate</name>
        <dbReference type="ChEBI" id="CHEBI:58017"/>
    </ligand>
</feature>
<evidence type="ECO:0000313" key="13">
    <source>
        <dbReference type="Proteomes" id="UP000186705"/>
    </source>
</evidence>
<comment type="cofactor">
    <cofactor evidence="9">
        <name>Mg(2+)</name>
        <dbReference type="ChEBI" id="CHEBI:18420"/>
    </cofactor>
    <text evidence="9">Binds 2 magnesium ions per monomer.</text>
</comment>
<dbReference type="SUPFAM" id="SSF52418">
    <property type="entry name" value="Nucleoside phosphorylase/phosphoribosyltransferase catalytic domain"/>
    <property type="match status" value="1"/>
</dbReference>
<keyword evidence="9" id="KW-0479">Metal-binding</keyword>
<comment type="pathway">
    <text evidence="1 9">Amino-acid biosynthesis; L-tryptophan biosynthesis; L-tryptophan from chorismate: step 2/5.</text>
</comment>
<feature type="binding site" evidence="9">
    <location>
        <position position="79"/>
    </location>
    <ligand>
        <name>anthranilate</name>
        <dbReference type="ChEBI" id="CHEBI:16567"/>
        <label>1</label>
    </ligand>
</feature>
<proteinExistence type="inferred from homology"/>
<dbReference type="InterPro" id="IPR017459">
    <property type="entry name" value="Glycosyl_Trfase_fam3_N_dom"/>
</dbReference>
<evidence type="ECO:0000259" key="10">
    <source>
        <dbReference type="Pfam" id="PF00591"/>
    </source>
</evidence>
<feature type="domain" description="Glycosyl transferase family 3" evidence="10">
    <location>
        <begin position="74"/>
        <end position="320"/>
    </location>
</feature>
<dbReference type="Pfam" id="PF00591">
    <property type="entry name" value="Glycos_transf_3"/>
    <property type="match status" value="1"/>
</dbReference>
<dbReference type="GO" id="GO:0000287">
    <property type="term" value="F:magnesium ion binding"/>
    <property type="evidence" value="ECO:0007669"/>
    <property type="project" value="UniProtKB-UniRule"/>
</dbReference>
<evidence type="ECO:0000256" key="3">
    <source>
        <dbReference type="ARBA" id="ARBA00022676"/>
    </source>
</evidence>
<dbReference type="PANTHER" id="PTHR43285:SF2">
    <property type="entry name" value="ANTHRANILATE PHOSPHORIBOSYLTRANSFERASE"/>
    <property type="match status" value="1"/>
</dbReference>
<keyword evidence="4 9" id="KW-0808">Transferase</keyword>